<dbReference type="Gene3D" id="1.10.2080.10">
    <property type="entry name" value="Insect odorant-binding protein A10/Ejaculatory bulb-specific protein 3"/>
    <property type="match status" value="1"/>
</dbReference>
<gene>
    <name evidence="2" type="ORF">LNINA_LOCUS11573</name>
</gene>
<dbReference type="Pfam" id="PF03392">
    <property type="entry name" value="OS-D"/>
    <property type="match status" value="1"/>
</dbReference>
<dbReference type="PANTHER" id="PTHR11257:SF11">
    <property type="entry name" value="CHEMOSENSORY PROTEIN 17"/>
    <property type="match status" value="1"/>
</dbReference>
<dbReference type="InterPro" id="IPR005055">
    <property type="entry name" value="A10/PebIII"/>
</dbReference>
<feature type="signal peptide" evidence="1">
    <location>
        <begin position="1"/>
        <end position="15"/>
    </location>
</feature>
<evidence type="ECO:0000313" key="3">
    <source>
        <dbReference type="Proteomes" id="UP001497472"/>
    </source>
</evidence>
<proteinExistence type="predicted"/>
<comment type="caution">
    <text evidence="2">The sequence shown here is derived from an EMBL/GenBank/DDBJ whole genome shotgun (WGS) entry which is preliminary data.</text>
</comment>
<name>A0AAV1JT84_9NEOP</name>
<dbReference type="SUPFAM" id="SSF100910">
    <property type="entry name" value="Chemosensory protein Csp2"/>
    <property type="match status" value="1"/>
</dbReference>
<sequence>MKVIVLLAVVALVSAQENLEQAIADPAKLQGLVDCFLDRAPCSDGPAGFKEMTPKALETSCGNCNPAQRHLANVFFGALQKNLPNEFDNFVNKYDPSRQHIDSFLQSIQGA</sequence>
<dbReference type="PANTHER" id="PTHR11257">
    <property type="entry name" value="CHEMOSENSORY PROTEIN-RELATED"/>
    <property type="match status" value="1"/>
</dbReference>
<organism evidence="2 3">
    <name type="scientific">Leptosia nina</name>
    <dbReference type="NCBI Taxonomy" id="320188"/>
    <lineage>
        <taxon>Eukaryota</taxon>
        <taxon>Metazoa</taxon>
        <taxon>Ecdysozoa</taxon>
        <taxon>Arthropoda</taxon>
        <taxon>Hexapoda</taxon>
        <taxon>Insecta</taxon>
        <taxon>Pterygota</taxon>
        <taxon>Neoptera</taxon>
        <taxon>Endopterygota</taxon>
        <taxon>Lepidoptera</taxon>
        <taxon>Glossata</taxon>
        <taxon>Ditrysia</taxon>
        <taxon>Papilionoidea</taxon>
        <taxon>Pieridae</taxon>
        <taxon>Pierinae</taxon>
        <taxon>Leptosia</taxon>
    </lineage>
</organism>
<evidence type="ECO:0000256" key="1">
    <source>
        <dbReference type="SAM" id="SignalP"/>
    </source>
</evidence>
<dbReference type="InterPro" id="IPR036682">
    <property type="entry name" value="OS_D_A10/PebIII_sf"/>
</dbReference>
<dbReference type="Proteomes" id="UP001497472">
    <property type="component" value="Unassembled WGS sequence"/>
</dbReference>
<evidence type="ECO:0008006" key="4">
    <source>
        <dbReference type="Google" id="ProtNLM"/>
    </source>
</evidence>
<dbReference type="AlphaFoldDB" id="A0AAV1JT84"/>
<evidence type="ECO:0000313" key="2">
    <source>
        <dbReference type="EMBL" id="CAK1552533.1"/>
    </source>
</evidence>
<keyword evidence="3" id="KW-1185">Reference proteome</keyword>
<feature type="chain" id="PRO_5043460634" description="Chemosensory protein" evidence="1">
    <location>
        <begin position="16"/>
        <end position="111"/>
    </location>
</feature>
<keyword evidence="1" id="KW-0732">Signal</keyword>
<dbReference type="EMBL" id="CAVLEF010000146">
    <property type="protein sequence ID" value="CAK1552533.1"/>
    <property type="molecule type" value="Genomic_DNA"/>
</dbReference>
<protein>
    <recommendedName>
        <fullName evidence="4">Chemosensory protein</fullName>
    </recommendedName>
</protein>
<reference evidence="2 3" key="1">
    <citation type="submission" date="2023-11" db="EMBL/GenBank/DDBJ databases">
        <authorList>
            <person name="Okamura Y."/>
        </authorList>
    </citation>
    <scope>NUCLEOTIDE SEQUENCE [LARGE SCALE GENOMIC DNA]</scope>
</reference>
<accession>A0AAV1JT84</accession>